<dbReference type="EMBL" id="VSSQ01121427">
    <property type="protein sequence ID" value="MPN53848.1"/>
    <property type="molecule type" value="Genomic_DNA"/>
</dbReference>
<dbReference type="AlphaFoldDB" id="A0A645IR65"/>
<name>A0A645IR65_9ZZZZ</name>
<gene>
    <name evidence="2" type="ORF">SDC9_201516</name>
</gene>
<organism evidence="2">
    <name type="scientific">bioreactor metagenome</name>
    <dbReference type="NCBI Taxonomy" id="1076179"/>
    <lineage>
        <taxon>unclassified sequences</taxon>
        <taxon>metagenomes</taxon>
        <taxon>ecological metagenomes</taxon>
    </lineage>
</organism>
<sequence>MALHVLDGQGPEQEKNRNGRDQRGQADVAERVDIHLPSHTIHLITKMVRLPSARFADPWRRPRVVTSFSGLEFAAQGRSFFYRPLLNRP</sequence>
<evidence type="ECO:0000256" key="1">
    <source>
        <dbReference type="SAM" id="MobiDB-lite"/>
    </source>
</evidence>
<feature type="compositionally biased region" description="Basic and acidic residues" evidence="1">
    <location>
        <begin position="12"/>
        <end position="27"/>
    </location>
</feature>
<accession>A0A645IR65</accession>
<protein>
    <submittedName>
        <fullName evidence="2">Uncharacterized protein</fullName>
    </submittedName>
</protein>
<feature type="region of interest" description="Disordered" evidence="1">
    <location>
        <begin position="1"/>
        <end position="27"/>
    </location>
</feature>
<proteinExistence type="predicted"/>
<evidence type="ECO:0000313" key="2">
    <source>
        <dbReference type="EMBL" id="MPN53848.1"/>
    </source>
</evidence>
<reference evidence="2" key="1">
    <citation type="submission" date="2019-08" db="EMBL/GenBank/DDBJ databases">
        <authorList>
            <person name="Kucharzyk K."/>
            <person name="Murdoch R.W."/>
            <person name="Higgins S."/>
            <person name="Loffler F."/>
        </authorList>
    </citation>
    <scope>NUCLEOTIDE SEQUENCE</scope>
</reference>
<comment type="caution">
    <text evidence="2">The sequence shown here is derived from an EMBL/GenBank/DDBJ whole genome shotgun (WGS) entry which is preliminary data.</text>
</comment>